<protein>
    <submittedName>
        <fullName evidence="9">Anaerobic ribonucleoside-triphosphate reductase activating protein</fullName>
    </submittedName>
</protein>
<evidence type="ECO:0000256" key="5">
    <source>
        <dbReference type="ARBA" id="ARBA00023004"/>
    </source>
</evidence>
<feature type="region of interest" description="Disordered" evidence="7">
    <location>
        <begin position="222"/>
        <end position="252"/>
    </location>
</feature>
<accession>A0A4Q9I1T8</accession>
<dbReference type="SFLD" id="SFLDS00029">
    <property type="entry name" value="Radical_SAM"/>
    <property type="match status" value="1"/>
</dbReference>
<dbReference type="InterPro" id="IPR034457">
    <property type="entry name" value="Organic_radical-activating"/>
</dbReference>
<evidence type="ECO:0000256" key="1">
    <source>
        <dbReference type="ARBA" id="ARBA00001966"/>
    </source>
</evidence>
<sequence length="252" mass="27646">MDPGHGLPPPRLLLQHRKEGRARRTPALPRGRRGRRVIRIGGWSRLSTCDWPGRLVTTVFCQGCPWRCGYCHNPELLPVRAAAPVPWRTVTDHLTRRRGLLDGVVFSGGEPLLQPDLATALREVRALGFATGLHTGGAFPRRFAQLLAAGLVDWVGFDVKATPDAYEKVTGVRNSARPAQRSLRLLLDSGTAHQLRTTVDPALLDEAEFTALERWLTAQGARGHVRQEARPAGRSVGPRPSPTAERARRPGG</sequence>
<dbReference type="PANTHER" id="PTHR30352">
    <property type="entry name" value="PYRUVATE FORMATE-LYASE-ACTIVATING ENZYME"/>
    <property type="match status" value="1"/>
</dbReference>
<dbReference type="SUPFAM" id="SSF102114">
    <property type="entry name" value="Radical SAM enzymes"/>
    <property type="match status" value="1"/>
</dbReference>
<comment type="caution">
    <text evidence="9">The sequence shown here is derived from an EMBL/GenBank/DDBJ whole genome shotgun (WGS) entry which is preliminary data.</text>
</comment>
<keyword evidence="10" id="KW-1185">Reference proteome</keyword>
<keyword evidence="6" id="KW-0411">Iron-sulfur</keyword>
<dbReference type="NCBIfam" id="TIGR02495">
    <property type="entry name" value="NrdG2"/>
    <property type="match status" value="1"/>
</dbReference>
<reference evidence="9 10" key="1">
    <citation type="submission" date="2019-02" db="EMBL/GenBank/DDBJ databases">
        <title>Draft Genome Sequence of Streptomyces sp. AM-2504, identified by 16S rRNA comparative analysis as a Streptomyces Kasugaensis strain.</title>
        <authorList>
            <person name="Napolioni V."/>
            <person name="Giuliodori A.M."/>
            <person name="Spurio R."/>
            <person name="Fabbretti A."/>
        </authorList>
    </citation>
    <scope>NUCLEOTIDE SEQUENCE [LARGE SCALE GENOMIC DNA]</scope>
    <source>
        <strain evidence="9 10">AM-2504</strain>
    </source>
</reference>
<feature type="domain" description="Radical SAM core" evidence="8">
    <location>
        <begin position="51"/>
        <end position="252"/>
    </location>
</feature>
<evidence type="ECO:0000256" key="2">
    <source>
        <dbReference type="ARBA" id="ARBA00022485"/>
    </source>
</evidence>
<dbReference type="PROSITE" id="PS51918">
    <property type="entry name" value="RADICAL_SAM"/>
    <property type="match status" value="1"/>
</dbReference>
<keyword evidence="3" id="KW-0949">S-adenosyl-L-methionine</keyword>
<dbReference type="AlphaFoldDB" id="A0A4Q9I1T8"/>
<evidence type="ECO:0000256" key="7">
    <source>
        <dbReference type="SAM" id="MobiDB-lite"/>
    </source>
</evidence>
<evidence type="ECO:0000313" key="10">
    <source>
        <dbReference type="Proteomes" id="UP000292452"/>
    </source>
</evidence>
<dbReference type="SFLD" id="SFLDG01094">
    <property type="entry name" value="Uncharacterised_Radical_SAM_Su"/>
    <property type="match status" value="1"/>
</dbReference>
<dbReference type="InterPro" id="IPR007197">
    <property type="entry name" value="rSAM"/>
</dbReference>
<dbReference type="InterPro" id="IPR012840">
    <property type="entry name" value="NrdG2"/>
</dbReference>
<keyword evidence="5" id="KW-0408">Iron</keyword>
<evidence type="ECO:0000256" key="4">
    <source>
        <dbReference type="ARBA" id="ARBA00022723"/>
    </source>
</evidence>
<dbReference type="PANTHER" id="PTHR30352:SF13">
    <property type="entry name" value="GLYCYL-RADICAL ENZYME ACTIVATING ENZYME YJJW-RELATED"/>
    <property type="match status" value="1"/>
</dbReference>
<dbReference type="Gene3D" id="3.20.20.70">
    <property type="entry name" value="Aldolase class I"/>
    <property type="match status" value="1"/>
</dbReference>
<keyword evidence="4" id="KW-0479">Metal-binding</keyword>
<evidence type="ECO:0000259" key="8">
    <source>
        <dbReference type="PROSITE" id="PS51918"/>
    </source>
</evidence>
<name>A0A4Q9I1T8_STRKA</name>
<proteinExistence type="predicted"/>
<dbReference type="EMBL" id="SIXH01000001">
    <property type="protein sequence ID" value="TBO61626.1"/>
    <property type="molecule type" value="Genomic_DNA"/>
</dbReference>
<comment type="cofactor">
    <cofactor evidence="1">
        <name>[4Fe-4S] cluster</name>
        <dbReference type="ChEBI" id="CHEBI:49883"/>
    </cofactor>
</comment>
<organism evidence="9 10">
    <name type="scientific">Streptomyces kasugaensis</name>
    <dbReference type="NCBI Taxonomy" id="1946"/>
    <lineage>
        <taxon>Bacteria</taxon>
        <taxon>Bacillati</taxon>
        <taxon>Actinomycetota</taxon>
        <taxon>Actinomycetes</taxon>
        <taxon>Kitasatosporales</taxon>
        <taxon>Streptomycetaceae</taxon>
        <taxon>Streptomyces</taxon>
    </lineage>
</organism>
<dbReference type="GO" id="GO:0003824">
    <property type="term" value="F:catalytic activity"/>
    <property type="evidence" value="ECO:0007669"/>
    <property type="project" value="InterPro"/>
</dbReference>
<dbReference type="GO" id="GO:0051539">
    <property type="term" value="F:4 iron, 4 sulfur cluster binding"/>
    <property type="evidence" value="ECO:0007669"/>
    <property type="project" value="UniProtKB-KW"/>
</dbReference>
<dbReference type="Proteomes" id="UP000292452">
    <property type="component" value="Unassembled WGS sequence"/>
</dbReference>
<keyword evidence="2" id="KW-0004">4Fe-4S</keyword>
<dbReference type="GO" id="GO:0046872">
    <property type="term" value="F:metal ion binding"/>
    <property type="evidence" value="ECO:0007669"/>
    <property type="project" value="UniProtKB-KW"/>
</dbReference>
<evidence type="ECO:0000256" key="6">
    <source>
        <dbReference type="ARBA" id="ARBA00023014"/>
    </source>
</evidence>
<dbReference type="InterPro" id="IPR013785">
    <property type="entry name" value="Aldolase_TIM"/>
</dbReference>
<gene>
    <name evidence="9" type="ORF">EYS09_00090</name>
</gene>
<dbReference type="Pfam" id="PF04055">
    <property type="entry name" value="Radical_SAM"/>
    <property type="match status" value="1"/>
</dbReference>
<evidence type="ECO:0000256" key="3">
    <source>
        <dbReference type="ARBA" id="ARBA00022691"/>
    </source>
</evidence>
<dbReference type="InterPro" id="IPR058240">
    <property type="entry name" value="rSAM_sf"/>
</dbReference>
<evidence type="ECO:0000313" key="9">
    <source>
        <dbReference type="EMBL" id="TBO61626.1"/>
    </source>
</evidence>
<dbReference type="CDD" id="cd01335">
    <property type="entry name" value="Radical_SAM"/>
    <property type="match status" value="1"/>
</dbReference>